<keyword evidence="1" id="KW-0648">Protein biosynthesis</keyword>
<dbReference type="PANTHER" id="PTHR15004">
    <property type="entry name" value="GLUTAMYL-TRNA(GLN) AMIDOTRANSFERASE SUBUNIT C, MITOCHONDRIAL"/>
    <property type="match status" value="1"/>
</dbReference>
<evidence type="ECO:0000256" key="1">
    <source>
        <dbReference type="HAMAP-Rule" id="MF_00122"/>
    </source>
</evidence>
<comment type="caution">
    <text evidence="2">The sequence shown here is derived from an EMBL/GenBank/DDBJ whole genome shotgun (WGS) entry which is preliminary data.</text>
</comment>
<sequence length="95" mass="10629">MISKDDMEHLKGLARVEFDEKETEALAKDLNDILGYVDMLKGADISKVPEMTHAIEEKNIMRSDDADDALASSRDDVVKAFPESTNDYLKVKAIL</sequence>
<comment type="function">
    <text evidence="1">Allows the formation of correctly charged Asn-tRNA(Asn) or Gln-tRNA(Gln) through the transamidation of misacylated Asp-tRNA(Asn) or Glu-tRNA(Gln) in organisms which lack either or both of asparaginyl-tRNA or glutaminyl-tRNA synthetases. The reaction takes place in the presence of glutamine and ATP through an activated phospho-Asp-tRNA(Asn) or phospho-Glu-tRNA(Gln).</text>
</comment>
<keyword evidence="1" id="KW-0067">ATP-binding</keyword>
<dbReference type="InterPro" id="IPR003837">
    <property type="entry name" value="GatC"/>
</dbReference>
<dbReference type="Proteomes" id="UP000178406">
    <property type="component" value="Unassembled WGS sequence"/>
</dbReference>
<dbReference type="SUPFAM" id="SSF141000">
    <property type="entry name" value="Glu-tRNAGln amidotransferase C subunit"/>
    <property type="match status" value="1"/>
</dbReference>
<dbReference type="Pfam" id="PF02686">
    <property type="entry name" value="GatC"/>
    <property type="match status" value="1"/>
</dbReference>
<comment type="catalytic activity">
    <reaction evidence="1">
        <text>L-glutamyl-tRNA(Gln) + L-glutamine + ATP + H2O = L-glutaminyl-tRNA(Gln) + L-glutamate + ADP + phosphate + H(+)</text>
        <dbReference type="Rhea" id="RHEA:17521"/>
        <dbReference type="Rhea" id="RHEA-COMP:9681"/>
        <dbReference type="Rhea" id="RHEA-COMP:9684"/>
        <dbReference type="ChEBI" id="CHEBI:15377"/>
        <dbReference type="ChEBI" id="CHEBI:15378"/>
        <dbReference type="ChEBI" id="CHEBI:29985"/>
        <dbReference type="ChEBI" id="CHEBI:30616"/>
        <dbReference type="ChEBI" id="CHEBI:43474"/>
        <dbReference type="ChEBI" id="CHEBI:58359"/>
        <dbReference type="ChEBI" id="CHEBI:78520"/>
        <dbReference type="ChEBI" id="CHEBI:78521"/>
        <dbReference type="ChEBI" id="CHEBI:456216"/>
    </reaction>
</comment>
<dbReference type="NCBIfam" id="TIGR00135">
    <property type="entry name" value="gatC"/>
    <property type="match status" value="1"/>
</dbReference>
<dbReference type="GO" id="GO:0006412">
    <property type="term" value="P:translation"/>
    <property type="evidence" value="ECO:0007669"/>
    <property type="project" value="UniProtKB-UniRule"/>
</dbReference>
<dbReference type="InterPro" id="IPR036113">
    <property type="entry name" value="Asp/Glu-ADT_sf_sub_c"/>
</dbReference>
<dbReference type="EC" id="6.3.5.-" evidence="1"/>
<dbReference type="GO" id="GO:0005524">
    <property type="term" value="F:ATP binding"/>
    <property type="evidence" value="ECO:0007669"/>
    <property type="project" value="UniProtKB-KW"/>
</dbReference>
<dbReference type="GO" id="GO:0006450">
    <property type="term" value="P:regulation of translational fidelity"/>
    <property type="evidence" value="ECO:0007669"/>
    <property type="project" value="InterPro"/>
</dbReference>
<comment type="catalytic activity">
    <reaction evidence="1">
        <text>L-aspartyl-tRNA(Asn) + L-glutamine + ATP + H2O = L-asparaginyl-tRNA(Asn) + L-glutamate + ADP + phosphate + 2 H(+)</text>
        <dbReference type="Rhea" id="RHEA:14513"/>
        <dbReference type="Rhea" id="RHEA-COMP:9674"/>
        <dbReference type="Rhea" id="RHEA-COMP:9677"/>
        <dbReference type="ChEBI" id="CHEBI:15377"/>
        <dbReference type="ChEBI" id="CHEBI:15378"/>
        <dbReference type="ChEBI" id="CHEBI:29985"/>
        <dbReference type="ChEBI" id="CHEBI:30616"/>
        <dbReference type="ChEBI" id="CHEBI:43474"/>
        <dbReference type="ChEBI" id="CHEBI:58359"/>
        <dbReference type="ChEBI" id="CHEBI:78515"/>
        <dbReference type="ChEBI" id="CHEBI:78516"/>
        <dbReference type="ChEBI" id="CHEBI:456216"/>
    </reaction>
</comment>
<dbReference type="GO" id="GO:0070681">
    <property type="term" value="P:glutaminyl-tRNAGln biosynthesis via transamidation"/>
    <property type="evidence" value="ECO:0007669"/>
    <property type="project" value="TreeGrafter"/>
</dbReference>
<gene>
    <name evidence="1" type="primary">gatC</name>
    <name evidence="2" type="ORF">A3J56_00375</name>
</gene>
<name>A0A1F5WFG7_9BACT</name>
<comment type="similarity">
    <text evidence="1">Belongs to the GatC family.</text>
</comment>
<dbReference type="GO" id="GO:0050566">
    <property type="term" value="F:asparaginyl-tRNA synthase (glutamine-hydrolyzing) activity"/>
    <property type="evidence" value="ECO:0007669"/>
    <property type="project" value="RHEA"/>
</dbReference>
<organism evidence="2 3">
    <name type="scientific">Candidatus Giovannonibacteria bacterium RIFCSPHIGHO2_02_FULL_46_20</name>
    <dbReference type="NCBI Taxonomy" id="1798338"/>
    <lineage>
        <taxon>Bacteria</taxon>
        <taxon>Candidatus Giovannoniibacteriota</taxon>
    </lineage>
</organism>
<dbReference type="AlphaFoldDB" id="A0A1F5WFG7"/>
<keyword evidence="1" id="KW-0547">Nucleotide-binding</keyword>
<accession>A0A1F5WFG7</accession>
<dbReference type="STRING" id="1798338.A3J56_00375"/>
<proteinExistence type="inferred from homology"/>
<comment type="subunit">
    <text evidence="1">Heterotrimer of A, B and C subunits.</text>
</comment>
<keyword evidence="1" id="KW-0436">Ligase</keyword>
<dbReference type="Gene3D" id="1.10.20.60">
    <property type="entry name" value="Glu-tRNAGln amidotransferase C subunit, N-terminal domain"/>
    <property type="match status" value="1"/>
</dbReference>
<dbReference type="GO" id="GO:0050567">
    <property type="term" value="F:glutaminyl-tRNA synthase (glutamine-hydrolyzing) activity"/>
    <property type="evidence" value="ECO:0007669"/>
    <property type="project" value="UniProtKB-UniRule"/>
</dbReference>
<dbReference type="PANTHER" id="PTHR15004:SF0">
    <property type="entry name" value="GLUTAMYL-TRNA(GLN) AMIDOTRANSFERASE SUBUNIT C, MITOCHONDRIAL"/>
    <property type="match status" value="1"/>
</dbReference>
<protein>
    <recommendedName>
        <fullName evidence="1">Aspartyl/glutamyl-tRNA(Asn/Gln) amidotransferase subunit C</fullName>
        <shortName evidence="1">Asp/Glu-ADT subunit C</shortName>
        <ecNumber evidence="1">6.3.5.-</ecNumber>
    </recommendedName>
</protein>
<dbReference type="EMBL" id="MFHQ01000019">
    <property type="protein sequence ID" value="OGF74438.1"/>
    <property type="molecule type" value="Genomic_DNA"/>
</dbReference>
<dbReference type="HAMAP" id="MF_00122">
    <property type="entry name" value="GatC"/>
    <property type="match status" value="1"/>
</dbReference>
<reference evidence="2 3" key="1">
    <citation type="journal article" date="2016" name="Nat. Commun.">
        <title>Thousands of microbial genomes shed light on interconnected biogeochemical processes in an aquifer system.</title>
        <authorList>
            <person name="Anantharaman K."/>
            <person name="Brown C.T."/>
            <person name="Hug L.A."/>
            <person name="Sharon I."/>
            <person name="Castelle C.J."/>
            <person name="Probst A.J."/>
            <person name="Thomas B.C."/>
            <person name="Singh A."/>
            <person name="Wilkins M.J."/>
            <person name="Karaoz U."/>
            <person name="Brodie E.L."/>
            <person name="Williams K.H."/>
            <person name="Hubbard S.S."/>
            <person name="Banfield J.F."/>
        </authorList>
    </citation>
    <scope>NUCLEOTIDE SEQUENCE [LARGE SCALE GENOMIC DNA]</scope>
</reference>
<evidence type="ECO:0000313" key="2">
    <source>
        <dbReference type="EMBL" id="OGF74438.1"/>
    </source>
</evidence>
<evidence type="ECO:0000313" key="3">
    <source>
        <dbReference type="Proteomes" id="UP000178406"/>
    </source>
</evidence>